<dbReference type="Proteomes" id="UP000640531">
    <property type="component" value="Unassembled WGS sequence"/>
</dbReference>
<name>A0ABR8FRN1_9NOST</name>
<evidence type="ECO:0000256" key="1">
    <source>
        <dbReference type="SAM" id="MobiDB-lite"/>
    </source>
</evidence>
<evidence type="ECO:0008006" key="4">
    <source>
        <dbReference type="Google" id="ProtNLM"/>
    </source>
</evidence>
<dbReference type="EMBL" id="JACJST010000052">
    <property type="protein sequence ID" value="MBD2571376.1"/>
    <property type="molecule type" value="Genomic_DNA"/>
</dbReference>
<comment type="caution">
    <text evidence="2">The sequence shown here is derived from an EMBL/GenBank/DDBJ whole genome shotgun (WGS) entry which is preliminary data.</text>
</comment>
<gene>
    <name evidence="2" type="ORF">H6G59_26555</name>
</gene>
<evidence type="ECO:0000313" key="3">
    <source>
        <dbReference type="Proteomes" id="UP000640531"/>
    </source>
</evidence>
<sequence length="206" mass="22651">MPRTTQKTKLETAQEKLKTAATTPETIKIDPTSINANSTHQASVFNPSDYLASNLFADTSTLPRTSKVEADKAIQSISEKRETLRLVSANLSLNTDAYKAGSLSEKMSQASITWQTDRIGTDTKLVGLENAKVLYQTATVKLAQTGVKLEHENVTLGGLTAETEQRQRFWAAKYELAETRIRGIIQAQYSLDQKIGSIEAEAESIE</sequence>
<feature type="compositionally biased region" description="Basic and acidic residues" evidence="1">
    <location>
        <begin position="8"/>
        <end position="18"/>
    </location>
</feature>
<evidence type="ECO:0000313" key="2">
    <source>
        <dbReference type="EMBL" id="MBD2571376.1"/>
    </source>
</evidence>
<feature type="region of interest" description="Disordered" evidence="1">
    <location>
        <begin position="1"/>
        <end position="24"/>
    </location>
</feature>
<reference evidence="2 3" key="1">
    <citation type="journal article" date="2020" name="ISME J.">
        <title>Comparative genomics reveals insights into cyanobacterial evolution and habitat adaptation.</title>
        <authorList>
            <person name="Chen M.Y."/>
            <person name="Teng W.K."/>
            <person name="Zhao L."/>
            <person name="Hu C.X."/>
            <person name="Zhou Y.K."/>
            <person name="Han B.P."/>
            <person name="Song L.R."/>
            <person name="Shu W.S."/>
        </authorList>
    </citation>
    <scope>NUCLEOTIDE SEQUENCE [LARGE SCALE GENOMIC DNA]</scope>
    <source>
        <strain evidence="2 3">FACHB-196</strain>
    </source>
</reference>
<dbReference type="RefSeq" id="WP_190721035.1">
    <property type="nucleotide sequence ID" value="NZ_JACJST010000052.1"/>
</dbReference>
<keyword evidence="3" id="KW-1185">Reference proteome</keyword>
<accession>A0ABR8FRN1</accession>
<organism evidence="2 3">
    <name type="scientific">Anabaena lutea FACHB-196</name>
    <dbReference type="NCBI Taxonomy" id="2692881"/>
    <lineage>
        <taxon>Bacteria</taxon>
        <taxon>Bacillati</taxon>
        <taxon>Cyanobacteriota</taxon>
        <taxon>Cyanophyceae</taxon>
        <taxon>Nostocales</taxon>
        <taxon>Nostocaceae</taxon>
        <taxon>Anabaena</taxon>
    </lineage>
</organism>
<proteinExistence type="predicted"/>
<protein>
    <recommendedName>
        <fullName evidence="4">TolC family protein</fullName>
    </recommendedName>
</protein>